<accession>A0A9X1T1X9</accession>
<reference evidence="2" key="1">
    <citation type="submission" date="2021-12" db="EMBL/GenBank/DDBJ databases">
        <authorList>
            <person name="Li Y."/>
        </authorList>
    </citation>
    <scope>NUCLEOTIDE SEQUENCE</scope>
    <source>
        <strain evidence="2">DKSPLA3</strain>
    </source>
</reference>
<proteinExistence type="predicted"/>
<name>A0A9X1T1X9_9HYPH</name>
<keyword evidence="1" id="KW-0812">Transmembrane</keyword>
<keyword evidence="1" id="KW-1133">Transmembrane helix</keyword>
<evidence type="ECO:0000313" key="2">
    <source>
        <dbReference type="EMBL" id="MCD7111012.1"/>
    </source>
</evidence>
<feature type="transmembrane region" description="Helical" evidence="1">
    <location>
        <begin position="106"/>
        <end position="128"/>
    </location>
</feature>
<feature type="transmembrane region" description="Helical" evidence="1">
    <location>
        <begin position="21"/>
        <end position="42"/>
    </location>
</feature>
<dbReference type="EMBL" id="JAJOZR010000012">
    <property type="protein sequence ID" value="MCD7111012.1"/>
    <property type="molecule type" value="Genomic_DNA"/>
</dbReference>
<dbReference type="Proteomes" id="UP001139089">
    <property type="component" value="Unassembled WGS sequence"/>
</dbReference>
<keyword evidence="3" id="KW-1185">Reference proteome</keyword>
<feature type="transmembrane region" description="Helical" evidence="1">
    <location>
        <begin position="134"/>
        <end position="155"/>
    </location>
</feature>
<keyword evidence="1" id="KW-0472">Membrane</keyword>
<evidence type="ECO:0000313" key="3">
    <source>
        <dbReference type="Proteomes" id="UP001139089"/>
    </source>
</evidence>
<feature type="transmembrane region" description="Helical" evidence="1">
    <location>
        <begin position="62"/>
        <end position="85"/>
    </location>
</feature>
<gene>
    <name evidence="2" type="ORF">LRX75_18415</name>
</gene>
<dbReference type="RefSeq" id="WP_231816127.1">
    <property type="nucleotide sequence ID" value="NZ_JAJOZR010000012.1"/>
</dbReference>
<evidence type="ECO:0000256" key="1">
    <source>
        <dbReference type="SAM" id="Phobius"/>
    </source>
</evidence>
<organism evidence="2 3">
    <name type="scientific">Rhizobium quercicola</name>
    <dbReference type="NCBI Taxonomy" id="2901226"/>
    <lineage>
        <taxon>Bacteria</taxon>
        <taxon>Pseudomonadati</taxon>
        <taxon>Pseudomonadota</taxon>
        <taxon>Alphaproteobacteria</taxon>
        <taxon>Hyphomicrobiales</taxon>
        <taxon>Rhizobiaceae</taxon>
        <taxon>Rhizobium/Agrobacterium group</taxon>
        <taxon>Rhizobium</taxon>
    </lineage>
</organism>
<sequence>MLRSKRLWQVVRLSRRLWVRATLYCLAGVATALVAILLGPFIPEDMTRAFGADAVDPILSIIASSMLAVTTFSLSTLVAASAAAASGATPRATSLLLKDTTAQRALSTFLGTFLFSLVGLIALHAGLYGGGGRLVLFVVTLGVIAVIVLTLLRWIDHLSTLGRISETIDRVKTVAMTGMRDHLEDPLLSAAPLGPLPSGAVPVSPERVGYLQHIDVPQLQALGDAGDLDLYLTVRAGALCAPGTPMLFVRMRTGGGLDARVRQAILDALTIGPRRTFEQDPRFGLIVLAEIASRSLSSAINDPGTTIDVMTAMIEVLAVEPRDDHRRDAPAFPRVHVPPVSLRDLFEDAFLPIARDGAGNLDIGIRLQKSLRALAGLPGGRLHTIAREIAVASLTRGLASLTFEADRERLTREAFVEA</sequence>
<protein>
    <submittedName>
        <fullName evidence="2">DUF2254 domain-containing protein</fullName>
    </submittedName>
</protein>
<dbReference type="InterPro" id="IPR018723">
    <property type="entry name" value="DUF2254_membrane"/>
</dbReference>
<dbReference type="Pfam" id="PF10011">
    <property type="entry name" value="DUF2254"/>
    <property type="match status" value="1"/>
</dbReference>
<comment type="caution">
    <text evidence="2">The sequence shown here is derived from an EMBL/GenBank/DDBJ whole genome shotgun (WGS) entry which is preliminary data.</text>
</comment>
<dbReference type="AlphaFoldDB" id="A0A9X1T1X9"/>